<evidence type="ECO:0000313" key="1">
    <source>
        <dbReference type="EMBL" id="QZE13885.1"/>
    </source>
</evidence>
<keyword evidence="2" id="KW-1185">Reference proteome</keyword>
<reference evidence="1" key="1">
    <citation type="submission" date="2021-08" db="EMBL/GenBank/DDBJ databases">
        <title>Novel anaerobic bacterium isolated from sea squirt in East Sea, Republic of Korea.</title>
        <authorList>
            <person name="Nguyen T.H."/>
            <person name="Li Z."/>
            <person name="Lee Y.-J."/>
            <person name="Ko J."/>
            <person name="Kim S.-G."/>
        </authorList>
    </citation>
    <scope>NUCLEOTIDE SEQUENCE</scope>
    <source>
        <strain evidence="1">KCTC 25031</strain>
    </source>
</reference>
<evidence type="ECO:0000313" key="2">
    <source>
        <dbReference type="Proteomes" id="UP000826212"/>
    </source>
</evidence>
<keyword evidence="1" id="KW-0808">Transferase</keyword>
<protein>
    <submittedName>
        <fullName evidence="1">Aminotransferase class I/II-fold pyridoxal phosphate-dependent enzyme</fullName>
    </submittedName>
</protein>
<keyword evidence="1" id="KW-0032">Aminotransferase</keyword>
<sequence>MATAKIPLSRNNIFAYIKQISEEHNALNAALPSSDIICPDKLIELVQKYMKQGVNNNTPLNGVYPLRKQITQRVNKEYQANYNEETEITISTGTIQSIATAINTFVKEGDEVIVFEPSIESFIPPIEINGGRARFISLKAPNFKIEWEEVKKMISTKTRMIILNSPQNPTGRVMSDEDVKNLIKITNGTNIIIIGNESFEKIVFDTEKHHSFTQYEQLKSRTLVVSDFGPIFRINGWGISYVLGSEKLMKSYMSTQAYNGHSTNTPGQLALAEYLEGYTENGELSEMYQGKRNYFLRLIKDSSFEFVPCKGTYYQILDYSKISNEPDTEFVERLIKEYGIATVPVSIFQHEKNRKSHLIRICFAKPNHILDEIAEKLNKVKAAIETT</sequence>
<organism evidence="1 2">
    <name type="scientific">Halosquirtibacter laminarini</name>
    <dbReference type="NCBI Taxonomy" id="3374600"/>
    <lineage>
        <taxon>Bacteria</taxon>
        <taxon>Pseudomonadati</taxon>
        <taxon>Bacteroidota</taxon>
        <taxon>Bacteroidia</taxon>
        <taxon>Marinilabiliales</taxon>
        <taxon>Prolixibacteraceae</taxon>
        <taxon>Halosquirtibacter</taxon>
    </lineage>
</organism>
<dbReference type="EMBL" id="CP081303">
    <property type="protein sequence ID" value="QZE13885.1"/>
    <property type="molecule type" value="Genomic_DNA"/>
</dbReference>
<proteinExistence type="predicted"/>
<gene>
    <name evidence="1" type="ORF">K4L44_15250</name>
</gene>
<dbReference type="Proteomes" id="UP000826212">
    <property type="component" value="Chromosome"/>
</dbReference>
<name>A0AC61NE76_9BACT</name>
<accession>A0AC61NE76</accession>